<evidence type="ECO:0000313" key="14">
    <source>
        <dbReference type="Proteomes" id="UP000278222"/>
    </source>
</evidence>
<evidence type="ECO:0000256" key="5">
    <source>
        <dbReference type="ARBA" id="ARBA00023016"/>
    </source>
</evidence>
<dbReference type="GO" id="GO:0051082">
    <property type="term" value="F:unfolded protein binding"/>
    <property type="evidence" value="ECO:0007669"/>
    <property type="project" value="TreeGrafter"/>
</dbReference>
<accession>A0A3N1L873</accession>
<dbReference type="InterPro" id="IPR009012">
    <property type="entry name" value="GrpE_head"/>
</dbReference>
<dbReference type="SUPFAM" id="SSF58014">
    <property type="entry name" value="Coiled-coil domain of nucleotide exchange factor GrpE"/>
    <property type="match status" value="1"/>
</dbReference>
<dbReference type="GO" id="GO:0051087">
    <property type="term" value="F:protein-folding chaperone binding"/>
    <property type="evidence" value="ECO:0007669"/>
    <property type="project" value="InterPro"/>
</dbReference>
<dbReference type="Proteomes" id="UP000278222">
    <property type="component" value="Unassembled WGS sequence"/>
</dbReference>
<dbReference type="Gene3D" id="3.90.20.20">
    <property type="match status" value="1"/>
</dbReference>
<evidence type="ECO:0000313" key="13">
    <source>
        <dbReference type="EMBL" id="ROP90873.1"/>
    </source>
</evidence>
<feature type="region of interest" description="Disordered" evidence="12">
    <location>
        <begin position="1"/>
        <end position="32"/>
    </location>
</feature>
<name>A0A3N1L873_9PROT</name>
<dbReference type="EMBL" id="RJKX01000014">
    <property type="protein sequence ID" value="ROP90873.1"/>
    <property type="molecule type" value="Genomic_DNA"/>
</dbReference>
<dbReference type="PANTHER" id="PTHR21237:SF23">
    <property type="entry name" value="GRPE PROTEIN HOMOLOG, MITOCHONDRIAL"/>
    <property type="match status" value="1"/>
</dbReference>
<comment type="function">
    <text evidence="7 10">Participates actively in the response to hyperosmotic and heat shock by preventing the aggregation of stress-denatured proteins, in association with DnaK and GrpE. It is the nucleotide exchange factor for DnaK and may function as a thermosensor. Unfolded proteins bind initially to DnaJ; upon interaction with the DnaJ-bound protein, DnaK hydrolyzes its bound ATP, resulting in the formation of a stable complex. GrpE releases ADP from DnaK; ATP binding to DnaK triggers the release of the substrate protein, thus completing the reaction cycle. Several rounds of ATP-dependent interactions between DnaJ, DnaK and GrpE are required for fully efficient folding.</text>
</comment>
<evidence type="ECO:0000256" key="3">
    <source>
        <dbReference type="ARBA" id="ARBA00011738"/>
    </source>
</evidence>
<dbReference type="GO" id="GO:0000774">
    <property type="term" value="F:adenyl-nucleotide exchange factor activity"/>
    <property type="evidence" value="ECO:0007669"/>
    <property type="project" value="InterPro"/>
</dbReference>
<organism evidence="13 14">
    <name type="scientific">Stella humosa</name>
    <dbReference type="NCBI Taxonomy" id="94"/>
    <lineage>
        <taxon>Bacteria</taxon>
        <taxon>Pseudomonadati</taxon>
        <taxon>Pseudomonadota</taxon>
        <taxon>Alphaproteobacteria</taxon>
        <taxon>Rhodospirillales</taxon>
        <taxon>Stellaceae</taxon>
        <taxon>Stella</taxon>
    </lineage>
</organism>
<dbReference type="FunFam" id="2.30.22.10:FF:000001">
    <property type="entry name" value="Protein GrpE"/>
    <property type="match status" value="1"/>
</dbReference>
<evidence type="ECO:0000256" key="4">
    <source>
        <dbReference type="ARBA" id="ARBA00022490"/>
    </source>
</evidence>
<dbReference type="NCBIfam" id="NF010739">
    <property type="entry name" value="PRK14141.1"/>
    <property type="match status" value="1"/>
</dbReference>
<dbReference type="GO" id="GO:0042803">
    <property type="term" value="F:protein homodimerization activity"/>
    <property type="evidence" value="ECO:0007669"/>
    <property type="project" value="InterPro"/>
</dbReference>
<dbReference type="RefSeq" id="WP_123690326.1">
    <property type="nucleotide sequence ID" value="NZ_AP019700.1"/>
</dbReference>
<evidence type="ECO:0000256" key="9">
    <source>
        <dbReference type="ARBA" id="ARBA00076414"/>
    </source>
</evidence>
<comment type="subunit">
    <text evidence="3 10">Homodimer.</text>
</comment>
<dbReference type="PANTHER" id="PTHR21237">
    <property type="entry name" value="GRPE PROTEIN"/>
    <property type="match status" value="1"/>
</dbReference>
<dbReference type="InterPro" id="IPR013805">
    <property type="entry name" value="GrpE_CC"/>
</dbReference>
<evidence type="ECO:0000256" key="2">
    <source>
        <dbReference type="ARBA" id="ARBA00009054"/>
    </source>
</evidence>
<keyword evidence="5 10" id="KW-0346">Stress response</keyword>
<sequence length="204" mass="21958">MNASHQDPTERPAPANNAATENAESAQAAGEDRLADLEAEVASLKDQYLRAVAEAENIRRRGERERQDVAKYAATNLARDMLAVADNLRRALDALPGEAREDERVRGFIEGVELTERELLAGFGRHGIERISPVDVAFDPNRHQAMFEVPNSGKPNGTVVQCLQAGWVMHDRLLRPALVGVAKSAAPGAPAAVPPVATDEPTIG</sequence>
<evidence type="ECO:0000256" key="8">
    <source>
        <dbReference type="ARBA" id="ARBA00072274"/>
    </source>
</evidence>
<dbReference type="SUPFAM" id="SSF51064">
    <property type="entry name" value="Head domain of nucleotide exchange factor GrpE"/>
    <property type="match status" value="1"/>
</dbReference>
<evidence type="ECO:0000256" key="12">
    <source>
        <dbReference type="SAM" id="MobiDB-lite"/>
    </source>
</evidence>
<dbReference type="InterPro" id="IPR000740">
    <property type="entry name" value="GrpE"/>
</dbReference>
<keyword evidence="14" id="KW-1185">Reference proteome</keyword>
<evidence type="ECO:0000256" key="1">
    <source>
        <dbReference type="ARBA" id="ARBA00004496"/>
    </source>
</evidence>
<keyword evidence="6 10" id="KW-0143">Chaperone</keyword>
<evidence type="ECO:0000256" key="6">
    <source>
        <dbReference type="ARBA" id="ARBA00023186"/>
    </source>
</evidence>
<evidence type="ECO:0000256" key="10">
    <source>
        <dbReference type="HAMAP-Rule" id="MF_01151"/>
    </source>
</evidence>
<dbReference type="Gene3D" id="2.30.22.10">
    <property type="entry name" value="Head domain of nucleotide exchange factor GrpE"/>
    <property type="match status" value="1"/>
</dbReference>
<evidence type="ECO:0000256" key="11">
    <source>
        <dbReference type="RuleBase" id="RU004478"/>
    </source>
</evidence>
<dbReference type="NCBIfam" id="NF010738">
    <property type="entry name" value="PRK14140.1"/>
    <property type="match status" value="1"/>
</dbReference>
<evidence type="ECO:0000256" key="7">
    <source>
        <dbReference type="ARBA" id="ARBA00053401"/>
    </source>
</evidence>
<feature type="compositionally biased region" description="Low complexity" evidence="12">
    <location>
        <begin position="12"/>
        <end position="29"/>
    </location>
</feature>
<proteinExistence type="inferred from homology"/>
<reference evidence="13 14" key="1">
    <citation type="submission" date="2018-11" db="EMBL/GenBank/DDBJ databases">
        <title>Genomic Encyclopedia of Type Strains, Phase IV (KMG-IV): sequencing the most valuable type-strain genomes for metagenomic binning, comparative biology and taxonomic classification.</title>
        <authorList>
            <person name="Goeker M."/>
        </authorList>
    </citation>
    <scope>NUCLEOTIDE SEQUENCE [LARGE SCALE GENOMIC DNA]</scope>
    <source>
        <strain evidence="13 14">DSM 5900</strain>
    </source>
</reference>
<comment type="similarity">
    <text evidence="2 10 11">Belongs to the GrpE family.</text>
</comment>
<keyword evidence="4 10" id="KW-0963">Cytoplasm</keyword>
<dbReference type="HAMAP" id="MF_01151">
    <property type="entry name" value="GrpE"/>
    <property type="match status" value="1"/>
</dbReference>
<dbReference type="PRINTS" id="PR00773">
    <property type="entry name" value="GRPEPROTEIN"/>
</dbReference>
<protein>
    <recommendedName>
        <fullName evidence="8 10">Protein GrpE</fullName>
    </recommendedName>
    <alternativeName>
        <fullName evidence="9 10">HSP-70 cofactor</fullName>
    </alternativeName>
</protein>
<dbReference type="GO" id="GO:0005737">
    <property type="term" value="C:cytoplasm"/>
    <property type="evidence" value="ECO:0007669"/>
    <property type="project" value="UniProtKB-SubCell"/>
</dbReference>
<dbReference type="AlphaFoldDB" id="A0A3N1L873"/>
<dbReference type="GO" id="GO:0006457">
    <property type="term" value="P:protein folding"/>
    <property type="evidence" value="ECO:0007669"/>
    <property type="project" value="InterPro"/>
</dbReference>
<dbReference type="OrthoDB" id="9789811at2"/>
<dbReference type="Pfam" id="PF01025">
    <property type="entry name" value="GrpE"/>
    <property type="match status" value="1"/>
</dbReference>
<dbReference type="CDD" id="cd00446">
    <property type="entry name" value="GrpE"/>
    <property type="match status" value="1"/>
</dbReference>
<comment type="caution">
    <text evidence="13">The sequence shown here is derived from an EMBL/GenBank/DDBJ whole genome shotgun (WGS) entry which is preliminary data.</text>
</comment>
<gene>
    <name evidence="10" type="primary">grpE</name>
    <name evidence="13" type="ORF">EDC65_2733</name>
</gene>
<comment type="subcellular location">
    <subcellularLocation>
        <location evidence="1 10">Cytoplasm</location>
    </subcellularLocation>
</comment>